<evidence type="ECO:0000256" key="9">
    <source>
        <dbReference type="ARBA" id="ARBA00023136"/>
    </source>
</evidence>
<dbReference type="Proteomes" id="UP000033054">
    <property type="component" value="Chromosome"/>
</dbReference>
<organism evidence="13 14">
    <name type="scientific">Spirosoma radiotolerans</name>
    <dbReference type="NCBI Taxonomy" id="1379870"/>
    <lineage>
        <taxon>Bacteria</taxon>
        <taxon>Pseudomonadati</taxon>
        <taxon>Bacteroidota</taxon>
        <taxon>Cytophagia</taxon>
        <taxon>Cytophagales</taxon>
        <taxon>Cytophagaceae</taxon>
        <taxon>Spirosoma</taxon>
    </lineage>
</organism>
<dbReference type="RefSeq" id="WP_046573354.1">
    <property type="nucleotide sequence ID" value="NZ_CP010429.1"/>
</dbReference>
<comment type="catalytic activity">
    <reaction evidence="10">
        <text>Mg(2+)(in) = Mg(2+)(out)</text>
        <dbReference type="Rhea" id="RHEA:29827"/>
        <dbReference type="ChEBI" id="CHEBI:18420"/>
    </reaction>
</comment>
<evidence type="ECO:0000256" key="12">
    <source>
        <dbReference type="SAM" id="Phobius"/>
    </source>
</evidence>
<dbReference type="GO" id="GO:0015087">
    <property type="term" value="F:cobalt ion transmembrane transporter activity"/>
    <property type="evidence" value="ECO:0007669"/>
    <property type="project" value="TreeGrafter"/>
</dbReference>
<evidence type="ECO:0000256" key="3">
    <source>
        <dbReference type="ARBA" id="ARBA00022448"/>
    </source>
</evidence>
<dbReference type="AlphaFoldDB" id="A0A0E3V6B2"/>
<evidence type="ECO:0000256" key="6">
    <source>
        <dbReference type="ARBA" id="ARBA00022842"/>
    </source>
</evidence>
<dbReference type="SUPFAM" id="SSF143865">
    <property type="entry name" value="CorA soluble domain-like"/>
    <property type="match status" value="1"/>
</dbReference>
<keyword evidence="5 12" id="KW-0812">Transmembrane</keyword>
<comment type="function">
    <text evidence="11">Mediates influx of magnesium ions. Alternates between open and closed states. Activated by low cytoplasmic Mg(2+) levels. Inactive when cytoplasmic Mg(2+) levels are high.</text>
</comment>
<evidence type="ECO:0000256" key="8">
    <source>
        <dbReference type="ARBA" id="ARBA00023065"/>
    </source>
</evidence>
<dbReference type="Gene3D" id="1.20.58.340">
    <property type="entry name" value="Magnesium transport protein CorA, transmembrane region"/>
    <property type="match status" value="2"/>
</dbReference>
<dbReference type="InterPro" id="IPR002523">
    <property type="entry name" value="MgTranspt_CorA/ZnTranspt_ZntB"/>
</dbReference>
<proteinExistence type="inferred from homology"/>
<evidence type="ECO:0000313" key="14">
    <source>
        <dbReference type="Proteomes" id="UP000033054"/>
    </source>
</evidence>
<gene>
    <name evidence="13" type="ORF">SD10_08160</name>
</gene>
<dbReference type="InterPro" id="IPR045861">
    <property type="entry name" value="CorA_cytoplasmic_dom"/>
</dbReference>
<evidence type="ECO:0000256" key="5">
    <source>
        <dbReference type="ARBA" id="ARBA00022692"/>
    </source>
</evidence>
<sequence>MQKELATPIDHPFTWLDLNDPSPEELDQVAQKYDLYYTVIKDCLEPDHLPKFESIGPVSFIITRIYNPDKETDADTIQELSNKIAIFYSNDFIITVHRSAQPVLDEIKKRFVTPGHCQSTAELSIRIVRWVLNSYIDPGLALANELDGHESALFLGKPTKQVLQQLYYLKRKASSAKRILTLTEDILHCLQRSEGASPVLQDTLDLHVKARTIYEQLEEAATHLLNIYLSMASQRTNEVMRVLTVFSAFFLPLTFIVGIYGMNFEHMPELGWRYGYPAVLVSMGVVALGIYGWFKRKGWL</sequence>
<comment type="similarity">
    <text evidence="2">Belongs to the CorA metal ion transporter (MIT) (TC 1.A.35) family.</text>
</comment>
<evidence type="ECO:0000313" key="13">
    <source>
        <dbReference type="EMBL" id="AKD54877.1"/>
    </source>
</evidence>
<keyword evidence="9 12" id="KW-0472">Membrane</keyword>
<dbReference type="CDD" id="cd12832">
    <property type="entry name" value="TmCorA-like_u3"/>
    <property type="match status" value="1"/>
</dbReference>
<reference evidence="13 14" key="1">
    <citation type="journal article" date="2014" name="Curr. Microbiol.">
        <title>Spirosoma radiotolerans sp. nov., a gamma-radiation-resistant bacterium isolated from gamma ray-irradiated soil.</title>
        <authorList>
            <person name="Lee J.J."/>
            <person name="Srinivasan S."/>
            <person name="Lim S."/>
            <person name="Joe M."/>
            <person name="Im S."/>
            <person name="Bae S.I."/>
            <person name="Park K.R."/>
            <person name="Han J.H."/>
            <person name="Park S.H."/>
            <person name="Joo B.M."/>
            <person name="Park S.J."/>
            <person name="Kim M.K."/>
        </authorList>
    </citation>
    <scope>NUCLEOTIDE SEQUENCE [LARGE SCALE GENOMIC DNA]</scope>
    <source>
        <strain evidence="13 14">DG5A</strain>
    </source>
</reference>
<name>A0A0E3V6B2_9BACT</name>
<dbReference type="FunFam" id="1.20.58.340:FF:000004">
    <property type="entry name" value="Magnesium transport protein CorA"/>
    <property type="match status" value="1"/>
</dbReference>
<feature type="transmembrane region" description="Helical" evidence="12">
    <location>
        <begin position="274"/>
        <end position="294"/>
    </location>
</feature>
<dbReference type="PANTHER" id="PTHR46494">
    <property type="entry name" value="CORA FAMILY METAL ION TRANSPORTER (EUROFUNG)"/>
    <property type="match status" value="1"/>
</dbReference>
<dbReference type="OrthoDB" id="9803416at2"/>
<dbReference type="InterPro" id="IPR045863">
    <property type="entry name" value="CorA_TM1_TM2"/>
</dbReference>
<evidence type="ECO:0000256" key="7">
    <source>
        <dbReference type="ARBA" id="ARBA00022989"/>
    </source>
</evidence>
<dbReference type="Gene3D" id="3.30.460.20">
    <property type="entry name" value="CorA soluble domain-like"/>
    <property type="match status" value="1"/>
</dbReference>
<evidence type="ECO:0000256" key="11">
    <source>
        <dbReference type="ARBA" id="ARBA00045497"/>
    </source>
</evidence>
<keyword evidence="3" id="KW-0813">Transport</keyword>
<evidence type="ECO:0000256" key="4">
    <source>
        <dbReference type="ARBA" id="ARBA00022475"/>
    </source>
</evidence>
<evidence type="ECO:0000256" key="10">
    <source>
        <dbReference type="ARBA" id="ARBA00034269"/>
    </source>
</evidence>
<comment type="subcellular location">
    <subcellularLocation>
        <location evidence="1">Cell membrane</location>
        <topology evidence="1">Multi-pass membrane protein</topology>
    </subcellularLocation>
</comment>
<dbReference type="HOGENOM" id="CLU_007127_0_0_10"/>
<keyword evidence="7 12" id="KW-1133">Transmembrane helix</keyword>
<dbReference type="GO" id="GO:0050897">
    <property type="term" value="F:cobalt ion binding"/>
    <property type="evidence" value="ECO:0007669"/>
    <property type="project" value="TreeGrafter"/>
</dbReference>
<dbReference type="EMBL" id="CP010429">
    <property type="protein sequence ID" value="AKD54877.1"/>
    <property type="molecule type" value="Genomic_DNA"/>
</dbReference>
<accession>A0A0E3V6B2</accession>
<keyword evidence="14" id="KW-1185">Reference proteome</keyword>
<keyword evidence="6" id="KW-0460">Magnesium</keyword>
<dbReference type="KEGG" id="srd:SD10_08160"/>
<evidence type="ECO:0000256" key="1">
    <source>
        <dbReference type="ARBA" id="ARBA00004651"/>
    </source>
</evidence>
<evidence type="ECO:0008006" key="15">
    <source>
        <dbReference type="Google" id="ProtNLM"/>
    </source>
</evidence>
<dbReference type="GO" id="GO:0005886">
    <property type="term" value="C:plasma membrane"/>
    <property type="evidence" value="ECO:0007669"/>
    <property type="project" value="UniProtKB-SubCell"/>
</dbReference>
<dbReference type="PANTHER" id="PTHR46494:SF1">
    <property type="entry name" value="CORA FAMILY METAL ION TRANSPORTER (EUROFUNG)"/>
    <property type="match status" value="1"/>
</dbReference>
<dbReference type="Pfam" id="PF01544">
    <property type="entry name" value="CorA"/>
    <property type="match status" value="1"/>
</dbReference>
<keyword evidence="4" id="KW-1003">Cell membrane</keyword>
<keyword evidence="8" id="KW-0406">Ion transport</keyword>
<dbReference type="SUPFAM" id="SSF144083">
    <property type="entry name" value="Magnesium transport protein CorA, transmembrane region"/>
    <property type="match status" value="1"/>
</dbReference>
<dbReference type="GO" id="GO:0015095">
    <property type="term" value="F:magnesium ion transmembrane transporter activity"/>
    <property type="evidence" value="ECO:0007669"/>
    <property type="project" value="TreeGrafter"/>
</dbReference>
<evidence type="ECO:0000256" key="2">
    <source>
        <dbReference type="ARBA" id="ARBA00009765"/>
    </source>
</evidence>
<protein>
    <recommendedName>
        <fullName evidence="15">Magnesium transporter CorA</fullName>
    </recommendedName>
</protein>
<feature type="transmembrane region" description="Helical" evidence="12">
    <location>
        <begin position="239"/>
        <end position="262"/>
    </location>
</feature>
<dbReference type="PATRIC" id="fig|1379870.5.peg.1780"/>
<dbReference type="GO" id="GO:0000287">
    <property type="term" value="F:magnesium ion binding"/>
    <property type="evidence" value="ECO:0007669"/>
    <property type="project" value="TreeGrafter"/>
</dbReference>